<dbReference type="AlphaFoldDB" id="F4PMZ0"/>
<reference evidence="2" key="1">
    <citation type="journal article" date="2011" name="Genome Res.">
        <title>Phylogeny-wide analysis of social amoeba genomes highlights ancient origins for complex intercellular communication.</title>
        <authorList>
            <person name="Heidel A.J."/>
            <person name="Lawal H.M."/>
            <person name="Felder M."/>
            <person name="Schilde C."/>
            <person name="Helps N.R."/>
            <person name="Tunggal B."/>
            <person name="Rivero F."/>
            <person name="John U."/>
            <person name="Schleicher M."/>
            <person name="Eichinger L."/>
            <person name="Platzer M."/>
            <person name="Noegel A.A."/>
            <person name="Schaap P."/>
            <person name="Gloeckner G."/>
        </authorList>
    </citation>
    <scope>NUCLEOTIDE SEQUENCE [LARGE SCALE GENOMIC DNA]</scope>
    <source>
        <strain evidence="2">SH3</strain>
    </source>
</reference>
<evidence type="ECO:0008006" key="3">
    <source>
        <dbReference type="Google" id="ProtNLM"/>
    </source>
</evidence>
<dbReference type="GeneID" id="14875079"/>
<dbReference type="EMBL" id="GL883008">
    <property type="protein sequence ID" value="EGG22883.1"/>
    <property type="molecule type" value="Genomic_DNA"/>
</dbReference>
<evidence type="ECO:0000313" key="1">
    <source>
        <dbReference type="EMBL" id="EGG22883.1"/>
    </source>
</evidence>
<name>F4PMZ0_CACFS</name>
<keyword evidence="2" id="KW-1185">Reference proteome</keyword>
<dbReference type="InterPro" id="IPR016024">
    <property type="entry name" value="ARM-type_fold"/>
</dbReference>
<dbReference type="InterPro" id="IPR011989">
    <property type="entry name" value="ARM-like"/>
</dbReference>
<dbReference type="Gene3D" id="1.25.10.10">
    <property type="entry name" value="Leucine-rich Repeat Variant"/>
    <property type="match status" value="1"/>
</dbReference>
<dbReference type="SUPFAM" id="SSF48371">
    <property type="entry name" value="ARM repeat"/>
    <property type="match status" value="1"/>
</dbReference>
<organism evidence="1 2">
    <name type="scientific">Cavenderia fasciculata</name>
    <name type="common">Slime mold</name>
    <name type="synonym">Dictyostelium fasciculatum</name>
    <dbReference type="NCBI Taxonomy" id="261658"/>
    <lineage>
        <taxon>Eukaryota</taxon>
        <taxon>Amoebozoa</taxon>
        <taxon>Evosea</taxon>
        <taxon>Eumycetozoa</taxon>
        <taxon>Dictyostelia</taxon>
        <taxon>Acytosteliales</taxon>
        <taxon>Cavenderiaceae</taxon>
        <taxon>Cavenderia</taxon>
    </lineage>
</organism>
<gene>
    <name evidence="1" type="ORF">DFA_05013</name>
</gene>
<evidence type="ECO:0000313" key="2">
    <source>
        <dbReference type="Proteomes" id="UP000007797"/>
    </source>
</evidence>
<proteinExistence type="predicted"/>
<protein>
    <recommendedName>
        <fullName evidence="3">HEAT repeat-containing protein</fullName>
    </recommendedName>
</protein>
<dbReference type="RefSeq" id="XP_004360734.1">
    <property type="nucleotide sequence ID" value="XM_004360677.1"/>
</dbReference>
<sequence>MIFNIKKKAVQLFDILLKGEGQATIKDETKRKKIEFILMLRKFFYNVGISRKDNIALVSNVLSMLSDPADKRVYERRLLEEIINHLKKIFQENPSWMQSLSTQFIDTMIAVLDNHDREKELNLANSTKSKIYNYLTAMGRNNPTRFSNDHLNRIVINLNAWLLQVKDLSVEECNFLASNYHDDELDLANPKTNKDDDENELIVFPANLRLDILLQIFGHRMSQYVLFHSQNLAQSKLWKERHAAMVCLATYWQFKDRDFTKNLSIILRLSLKLVNDENIRVRWASLATLNRISFQYTTHDLVVKSRKEIFQVIDKSIRDPNERIQSSCCLLIYAEMRELPNHKIDGNLFNRVCDWLEKLLLSPKMHLVENALFALVSIADKERFKPYNGKIIANLLSLLERHQSTRESRLYVFEQS</sequence>
<dbReference type="KEGG" id="dfa:DFA_05013"/>
<accession>F4PMZ0</accession>
<dbReference type="Proteomes" id="UP000007797">
    <property type="component" value="Unassembled WGS sequence"/>
</dbReference>